<keyword evidence="7" id="KW-0131">Cell cycle</keyword>
<evidence type="ECO:0000256" key="7">
    <source>
        <dbReference type="ARBA" id="ARBA00023306"/>
    </source>
</evidence>
<dbReference type="GO" id="GO:0005634">
    <property type="term" value="C:nucleus"/>
    <property type="evidence" value="ECO:0007669"/>
    <property type="project" value="InterPro"/>
</dbReference>
<feature type="coiled-coil region" evidence="9">
    <location>
        <begin position="9"/>
        <end position="74"/>
    </location>
</feature>
<evidence type="ECO:0000256" key="1">
    <source>
        <dbReference type="ARBA" id="ARBA00004584"/>
    </source>
</evidence>
<evidence type="ECO:0000256" key="9">
    <source>
        <dbReference type="SAM" id="Coils"/>
    </source>
</evidence>
<dbReference type="GO" id="GO:0051177">
    <property type="term" value="P:meiotic sister chromatid cohesion"/>
    <property type="evidence" value="ECO:0007669"/>
    <property type="project" value="TreeGrafter"/>
</dbReference>
<feature type="region of interest" description="Disordered" evidence="10">
    <location>
        <begin position="425"/>
        <end position="454"/>
    </location>
</feature>
<evidence type="ECO:0000256" key="8">
    <source>
        <dbReference type="ARBA" id="ARBA00023328"/>
    </source>
</evidence>
<feature type="compositionally biased region" description="Polar residues" evidence="10">
    <location>
        <begin position="126"/>
        <end position="139"/>
    </location>
</feature>
<dbReference type="Pfam" id="PF07557">
    <property type="entry name" value="Shugoshin_C"/>
    <property type="match status" value="1"/>
</dbReference>
<evidence type="ECO:0000256" key="10">
    <source>
        <dbReference type="SAM" id="MobiDB-lite"/>
    </source>
</evidence>
<reference evidence="13" key="3">
    <citation type="submission" date="2022-01" db="EMBL/GenBank/DDBJ databases">
        <authorList>
            <person name="Rubenstein D.R."/>
        </authorList>
    </citation>
    <scope>NUCLEOTIDE SEQUENCE</scope>
    <source>
        <strain evidence="13">SS15</strain>
        <tissue evidence="13">Liver</tissue>
    </source>
</reference>
<evidence type="ECO:0000256" key="5">
    <source>
        <dbReference type="ARBA" id="ARBA00022829"/>
    </source>
</evidence>
<evidence type="ECO:0000259" key="11">
    <source>
        <dbReference type="Pfam" id="PF07557"/>
    </source>
</evidence>
<evidence type="ECO:0000313" key="14">
    <source>
        <dbReference type="Proteomes" id="UP000618051"/>
    </source>
</evidence>
<keyword evidence="4" id="KW-0132">Cell division</keyword>
<feature type="compositionally biased region" description="Polar residues" evidence="10">
    <location>
        <begin position="273"/>
        <end position="285"/>
    </location>
</feature>
<dbReference type="EMBL" id="JADDUC010000013">
    <property type="protein sequence ID" value="KAG0128788.1"/>
    <property type="molecule type" value="Genomic_DNA"/>
</dbReference>
<feature type="region of interest" description="Disordered" evidence="10">
    <location>
        <begin position="369"/>
        <end position="389"/>
    </location>
</feature>
<accession>A0A835U2F1</accession>
<feature type="compositionally biased region" description="Polar residues" evidence="10">
    <location>
        <begin position="300"/>
        <end position="319"/>
    </location>
</feature>
<dbReference type="GO" id="GO:0045132">
    <property type="term" value="P:meiotic chromosome segregation"/>
    <property type="evidence" value="ECO:0007669"/>
    <property type="project" value="InterPro"/>
</dbReference>
<name>A0A835U2F1_9PASS</name>
<dbReference type="PANTHER" id="PTHR21577:SF3">
    <property type="entry name" value="SHUGOSHIN 1-RELATED"/>
    <property type="match status" value="1"/>
</dbReference>
<feature type="compositionally biased region" description="Low complexity" evidence="10">
    <location>
        <begin position="374"/>
        <end position="384"/>
    </location>
</feature>
<organism evidence="12">
    <name type="scientific">Lamprotornis superbus</name>
    <dbReference type="NCBI Taxonomy" id="245042"/>
    <lineage>
        <taxon>Eukaryota</taxon>
        <taxon>Metazoa</taxon>
        <taxon>Chordata</taxon>
        <taxon>Craniata</taxon>
        <taxon>Vertebrata</taxon>
        <taxon>Euteleostomi</taxon>
        <taxon>Archelosauria</taxon>
        <taxon>Archosauria</taxon>
        <taxon>Dinosauria</taxon>
        <taxon>Saurischia</taxon>
        <taxon>Theropoda</taxon>
        <taxon>Coelurosauria</taxon>
        <taxon>Aves</taxon>
        <taxon>Neognathae</taxon>
        <taxon>Neoaves</taxon>
        <taxon>Telluraves</taxon>
        <taxon>Australaves</taxon>
        <taxon>Passeriformes</taxon>
        <taxon>Sturnidae</taxon>
        <taxon>Lamprotornis</taxon>
    </lineage>
</organism>
<reference evidence="12" key="1">
    <citation type="submission" date="2020-10" db="EMBL/GenBank/DDBJ databases">
        <title>Feather gene expression reveals the developmental basis of iridescence in African starlings.</title>
        <authorList>
            <person name="Rubenstein D.R."/>
        </authorList>
    </citation>
    <scope>NUCLEOTIDE SEQUENCE</scope>
    <source>
        <strain evidence="12">SS15</strain>
        <tissue evidence="12">Liver</tissue>
    </source>
</reference>
<dbReference type="InterPro" id="IPR038889">
    <property type="entry name" value="Shugoshin1/2"/>
</dbReference>
<dbReference type="Proteomes" id="UP000618051">
    <property type="component" value="Unassembled WGS sequence"/>
</dbReference>
<keyword evidence="5" id="KW-0159">Chromosome partition</keyword>
<feature type="region of interest" description="Disordered" evidence="10">
    <location>
        <begin position="126"/>
        <end position="157"/>
    </location>
</feature>
<proteinExistence type="inferred from homology"/>
<feature type="compositionally biased region" description="Basic and acidic residues" evidence="10">
    <location>
        <begin position="432"/>
        <end position="444"/>
    </location>
</feature>
<comment type="similarity">
    <text evidence="2">Belongs to the shugoshin family.</text>
</comment>
<keyword evidence="14" id="KW-1185">Reference proteome</keyword>
<reference evidence="13 14" key="2">
    <citation type="journal article" date="2021" name="J. Hered.">
        <title>Feather Gene Expression Elucidates the Developmental Basis of Plumage Iridescence in African Starlings.</title>
        <authorList>
            <person name="Rubenstein D.R."/>
            <person name="Corvelo A."/>
            <person name="MacManes M.D."/>
            <person name="Maia R."/>
            <person name="Narzisi G."/>
            <person name="Rousaki A."/>
            <person name="Vandenabeele P."/>
            <person name="Shawkey M.D."/>
            <person name="Solomon J."/>
        </authorList>
    </citation>
    <scope>NUCLEOTIDE SEQUENCE [LARGE SCALE GENOMIC DNA]</scope>
    <source>
        <strain evidence="13">SS15</strain>
    </source>
</reference>
<comment type="caution">
    <text evidence="12">The sequence shown here is derived from an EMBL/GenBank/DDBJ whole genome shotgun (WGS) entry which is preliminary data.</text>
</comment>
<evidence type="ECO:0000256" key="2">
    <source>
        <dbReference type="ARBA" id="ARBA00010845"/>
    </source>
</evidence>
<evidence type="ECO:0000256" key="6">
    <source>
        <dbReference type="ARBA" id="ARBA00023054"/>
    </source>
</evidence>
<dbReference type="EMBL" id="JADDUC020000008">
    <property type="protein sequence ID" value="KAI1237113.1"/>
    <property type="molecule type" value="Genomic_DNA"/>
</dbReference>
<evidence type="ECO:0000313" key="13">
    <source>
        <dbReference type="EMBL" id="KAI1237113.1"/>
    </source>
</evidence>
<feature type="domain" description="Shugoshin C-terminal" evidence="11">
    <location>
        <begin position="383"/>
        <end position="405"/>
    </location>
</feature>
<sequence length="454" mass="50334">MKVSLKQNNKALALALNAEKANAQRLTQEKTVLQKEVKQCHFQNAVLRHRLSFLNNMLKKMDNLMAAVKMAELSEFHTNSPSLVSGQKSSMTEDSWADDIADGQLLRVTQMPMRVPISKLCDAEQQAGSSTVAQTSSGELQRPASNAGELQRPVSNEPLKIVPVASKDTLPPQHDEKLQFHQEENGKKVTEATATEEAFHDSHIFGEVLCTTEQNPNNLPALAWESHTLSYEADEMVKHFFDRLSQGHVTLRRKRSTLFATSTPSSAPDILSRVSSTQAAQGSTAQDNSNSSKNNTQQQLRSPSSLASPAQTAVISHRNSVGKETFCEQPQTKEMKCGVETDPSYSQVPEFVPVKVKSKDIRPLRDLNNTRVLSPSGSEEASGRSSRRKVKPICYKEPPLGRKLRQGDPFTDTEFLHSPLYKRKKKPVNTKEMTKKMKENKESLPEGCLSAKAG</sequence>
<evidence type="ECO:0000256" key="4">
    <source>
        <dbReference type="ARBA" id="ARBA00022618"/>
    </source>
</evidence>
<feature type="compositionally biased region" description="Low complexity" evidence="10">
    <location>
        <begin position="286"/>
        <end position="299"/>
    </location>
</feature>
<keyword evidence="8" id="KW-0137">Centromere</keyword>
<dbReference type="AlphaFoldDB" id="A0A835U2F1"/>
<dbReference type="InterPro" id="IPR011515">
    <property type="entry name" value="Shugoshin_C"/>
</dbReference>
<dbReference type="GO" id="GO:0000776">
    <property type="term" value="C:kinetochore"/>
    <property type="evidence" value="ECO:0007669"/>
    <property type="project" value="TreeGrafter"/>
</dbReference>
<feature type="region of interest" description="Disordered" evidence="10">
    <location>
        <begin position="260"/>
        <end position="332"/>
    </location>
</feature>
<gene>
    <name evidence="13" type="ORF">IHE44_0014368</name>
    <name evidence="12" type="ORF">IHE44_001742</name>
</gene>
<dbReference type="GO" id="GO:0051301">
    <property type="term" value="P:cell division"/>
    <property type="evidence" value="ECO:0007669"/>
    <property type="project" value="UniProtKB-KW"/>
</dbReference>
<evidence type="ECO:0000313" key="12">
    <source>
        <dbReference type="EMBL" id="KAG0128788.1"/>
    </source>
</evidence>
<dbReference type="PANTHER" id="PTHR21577">
    <property type="entry name" value="SHUGOSHIN"/>
    <property type="match status" value="1"/>
</dbReference>
<keyword evidence="6 9" id="KW-0175">Coiled coil</keyword>
<comment type="subcellular location">
    <subcellularLocation>
        <location evidence="1">Chromosome</location>
        <location evidence="1">Centromere</location>
    </subcellularLocation>
</comment>
<dbReference type="OrthoDB" id="5990092at2759"/>
<feature type="non-terminal residue" evidence="12">
    <location>
        <position position="1"/>
    </location>
</feature>
<protein>
    <submittedName>
        <fullName evidence="12">Shugoshin-like 2</fullName>
    </submittedName>
</protein>
<evidence type="ECO:0000256" key="3">
    <source>
        <dbReference type="ARBA" id="ARBA00022454"/>
    </source>
</evidence>
<keyword evidence="3" id="KW-0158">Chromosome</keyword>